<dbReference type="PATRIC" id="fig|1441930.4.peg.2894"/>
<accession>W0LA55</accession>
<dbReference type="Pfam" id="PF12833">
    <property type="entry name" value="HTH_18"/>
    <property type="match status" value="1"/>
</dbReference>
<dbReference type="Pfam" id="PF06719">
    <property type="entry name" value="AraC_N"/>
    <property type="match status" value="1"/>
</dbReference>
<dbReference type="InterPro" id="IPR009594">
    <property type="entry name" value="Tscrpt_reg_HTH_AraC_N"/>
</dbReference>
<dbReference type="GO" id="GO:0043565">
    <property type="term" value="F:sequence-specific DNA binding"/>
    <property type="evidence" value="ECO:0007669"/>
    <property type="project" value="InterPro"/>
</dbReference>
<sequence>MLVQEPLEQHPDPLLSAMHTDLADIIGKWLKREGDCSTLIKNLTFFRREALSEPCACMIEPSLVFVVQGAKQLLIGDQSFAYDTRNFVLNSLDIPACSQVLAANTAKPCLGLALKLDFRVMAELIAQSGLPPPRERTNERSTALGTMTPALLEPFGRLLALLDEPDAIAVLAPLIEREIHFRLLTSDLAARLWQIASVGNQSHRIARAINWLRVNYAQPLSIDELATHAQMSTSTLHHHFRLLTAMSPLQYQKWLRLNEARRLMLNERFDAASAAFLVGYESPSQFSREYGRLFGVPPKRDIDALRRRGMAQ</sequence>
<evidence type="ECO:0000256" key="2">
    <source>
        <dbReference type="ARBA" id="ARBA00023163"/>
    </source>
</evidence>
<dbReference type="KEGG" id="sfo:Z042_14630"/>
<dbReference type="EMBL" id="CP007044">
    <property type="protein sequence ID" value="AHG20708.1"/>
    <property type="molecule type" value="Genomic_DNA"/>
</dbReference>
<dbReference type="GO" id="GO:0003700">
    <property type="term" value="F:DNA-binding transcription factor activity"/>
    <property type="evidence" value="ECO:0007669"/>
    <property type="project" value="InterPro"/>
</dbReference>
<dbReference type="eggNOG" id="COG4977">
    <property type="taxonomic scope" value="Bacteria"/>
</dbReference>
<organism evidence="4 5">
    <name type="scientific">Chania multitudinisentens RB-25</name>
    <dbReference type="NCBI Taxonomy" id="1441930"/>
    <lineage>
        <taxon>Bacteria</taxon>
        <taxon>Pseudomonadati</taxon>
        <taxon>Pseudomonadota</taxon>
        <taxon>Gammaproteobacteria</taxon>
        <taxon>Enterobacterales</taxon>
        <taxon>Yersiniaceae</taxon>
        <taxon>Chania</taxon>
    </lineage>
</organism>
<protein>
    <submittedName>
        <fullName evidence="4">AraC family transcriptional regulator</fullName>
    </submittedName>
</protein>
<evidence type="ECO:0000313" key="5">
    <source>
        <dbReference type="Proteomes" id="UP000019030"/>
    </source>
</evidence>
<name>W0LA55_9GAMM</name>
<dbReference type="Proteomes" id="UP000019030">
    <property type="component" value="Chromosome"/>
</dbReference>
<dbReference type="InterPro" id="IPR018060">
    <property type="entry name" value="HTH_AraC"/>
</dbReference>
<evidence type="ECO:0000259" key="3">
    <source>
        <dbReference type="PROSITE" id="PS01124"/>
    </source>
</evidence>
<dbReference type="SUPFAM" id="SSF46689">
    <property type="entry name" value="Homeodomain-like"/>
    <property type="match status" value="2"/>
</dbReference>
<dbReference type="HOGENOM" id="CLU_000445_100_0_6"/>
<dbReference type="SMART" id="SM00342">
    <property type="entry name" value="HTH_ARAC"/>
    <property type="match status" value="1"/>
</dbReference>
<reference evidence="4 5" key="2">
    <citation type="submission" date="2015-03" db="EMBL/GenBank/DDBJ databases">
        <authorList>
            <person name="Chan K.-G."/>
        </authorList>
    </citation>
    <scope>NUCLEOTIDE SEQUENCE [LARGE SCALE GENOMIC DNA]</scope>
    <source>
        <strain evidence="4 5">RB-25</strain>
    </source>
</reference>
<reference evidence="4 5" key="1">
    <citation type="submission" date="2014-01" db="EMBL/GenBank/DDBJ databases">
        <title>Isolation of Serratia multitudinisentens RB-25 from Ex-Landfill site.</title>
        <authorList>
            <person name="Robson E.H.J."/>
        </authorList>
    </citation>
    <scope>NUCLEOTIDE SEQUENCE [LARGE SCALE GENOMIC DNA]</scope>
    <source>
        <strain evidence="4 5">RB-25</strain>
    </source>
</reference>
<dbReference type="OrthoDB" id="34150at2"/>
<dbReference type="Gene3D" id="1.10.10.60">
    <property type="entry name" value="Homeodomain-like"/>
    <property type="match status" value="1"/>
</dbReference>
<feature type="domain" description="HTH araC/xylS-type" evidence="3">
    <location>
        <begin position="206"/>
        <end position="304"/>
    </location>
</feature>
<keyword evidence="1" id="KW-0805">Transcription regulation</keyword>
<evidence type="ECO:0000313" key="4">
    <source>
        <dbReference type="EMBL" id="AHG20708.1"/>
    </source>
</evidence>
<dbReference type="InterPro" id="IPR009057">
    <property type="entry name" value="Homeodomain-like_sf"/>
</dbReference>
<dbReference type="PANTHER" id="PTHR43436">
    <property type="entry name" value="ARAC-FAMILY TRANSCRIPTIONAL REGULATOR"/>
    <property type="match status" value="1"/>
</dbReference>
<dbReference type="PANTHER" id="PTHR43436:SF1">
    <property type="entry name" value="TRANSCRIPTIONAL REGULATORY PROTEIN"/>
    <property type="match status" value="1"/>
</dbReference>
<keyword evidence="5" id="KW-1185">Reference proteome</keyword>
<dbReference type="STRING" id="1441930.Z042_14630"/>
<gene>
    <name evidence="4" type="ORF">Z042_14630</name>
</gene>
<dbReference type="PROSITE" id="PS01124">
    <property type="entry name" value="HTH_ARAC_FAMILY_2"/>
    <property type="match status" value="1"/>
</dbReference>
<keyword evidence="2" id="KW-0804">Transcription</keyword>
<evidence type="ECO:0000256" key="1">
    <source>
        <dbReference type="ARBA" id="ARBA00023015"/>
    </source>
</evidence>
<dbReference type="RefSeq" id="WP_024914294.1">
    <property type="nucleotide sequence ID" value="NZ_CP007044.2"/>
</dbReference>
<dbReference type="AlphaFoldDB" id="W0LA55"/>
<proteinExistence type="predicted"/>